<dbReference type="InterPro" id="IPR032466">
    <property type="entry name" value="Metal_Hydrolase"/>
</dbReference>
<dbReference type="STRING" id="316067.Geob_1805"/>
<feature type="domain" description="Amidohydrolase-related" evidence="1">
    <location>
        <begin position="11"/>
        <end position="252"/>
    </location>
</feature>
<dbReference type="SUPFAM" id="SSF51556">
    <property type="entry name" value="Metallo-dependent hydrolases"/>
    <property type="match status" value="1"/>
</dbReference>
<reference evidence="2 3" key="1">
    <citation type="submission" date="2009-01" db="EMBL/GenBank/DDBJ databases">
        <title>Complete sequence of Geobacter sp. FRC-32.</title>
        <authorList>
            <consortium name="US DOE Joint Genome Institute"/>
            <person name="Lucas S."/>
            <person name="Copeland A."/>
            <person name="Lapidus A."/>
            <person name="Glavina del Rio T."/>
            <person name="Dalin E."/>
            <person name="Tice H."/>
            <person name="Bruce D."/>
            <person name="Goodwin L."/>
            <person name="Pitluck S."/>
            <person name="Saunders E."/>
            <person name="Brettin T."/>
            <person name="Detter J.C."/>
            <person name="Han C."/>
            <person name="Larimer F."/>
            <person name="Land M."/>
            <person name="Hauser L."/>
            <person name="Kyrpides N."/>
            <person name="Ovchinnikova G."/>
            <person name="Kostka J."/>
            <person name="Richardson P."/>
        </authorList>
    </citation>
    <scope>NUCLEOTIDE SEQUENCE [LARGE SCALE GENOMIC DNA]</scope>
    <source>
        <strain evidence="3">DSM 22248 / JCM 15807 / FRC-32</strain>
    </source>
</reference>
<dbReference type="PANTHER" id="PTHR35563:SF2">
    <property type="entry name" value="BARREL METAL-DEPENDENT HYDROLASE, PUTATIVE (AFU_ORTHOLOGUE AFUA_1G16240)-RELATED"/>
    <property type="match status" value="1"/>
</dbReference>
<keyword evidence="3" id="KW-1185">Reference proteome</keyword>
<dbReference type="InterPro" id="IPR006680">
    <property type="entry name" value="Amidohydro-rel"/>
</dbReference>
<sequence length="261" mass="28825">MKPAENFKLFDAHFHIIDGRFPLVPNQGYLPEMFTCEDYLARMKGYRLAGGAVVSGSFQAYDQSYLIDALEKLGPGFVGVTQLPASASDEELLRLNGAGVRAVRFNLKRGGSEDIRHLEKFARRVYDLAGWHVELYVDARELGDLYETLVGLPAVSIDHLGLSGDGFPVLLKLAERGVRVKATGFGRIDFHVPTALKELCAVNPETLMFGTDLPSTRAPRPYRDDDFTLVIETLGEEKAKKVLWENAAAFYGVTGALARKS</sequence>
<evidence type="ECO:0000313" key="3">
    <source>
        <dbReference type="Proteomes" id="UP000007721"/>
    </source>
</evidence>
<dbReference type="HOGENOM" id="CLU_064039_3_0_7"/>
<gene>
    <name evidence="2" type="ordered locus">Geob_1805</name>
</gene>
<dbReference type="EMBL" id="CP001390">
    <property type="protein sequence ID" value="ACM20163.1"/>
    <property type="molecule type" value="Genomic_DNA"/>
</dbReference>
<dbReference type="InterPro" id="IPR052358">
    <property type="entry name" value="Aro_Compnd_Degr_Hydrolases"/>
</dbReference>
<dbReference type="OrthoDB" id="9787654at2"/>
<protein>
    <submittedName>
        <fullName evidence="2">PDC hydrolase-related protein</fullName>
    </submittedName>
</protein>
<dbReference type="AlphaFoldDB" id="B9M775"/>
<dbReference type="Gene3D" id="3.20.20.140">
    <property type="entry name" value="Metal-dependent hydrolases"/>
    <property type="match status" value="1"/>
</dbReference>
<dbReference type="GO" id="GO:0016787">
    <property type="term" value="F:hydrolase activity"/>
    <property type="evidence" value="ECO:0007669"/>
    <property type="project" value="UniProtKB-KW"/>
</dbReference>
<proteinExistence type="predicted"/>
<dbReference type="eggNOG" id="COG3618">
    <property type="taxonomic scope" value="Bacteria"/>
</dbReference>
<name>B9M775_GEODF</name>
<dbReference type="KEGG" id="geo:Geob_1805"/>
<evidence type="ECO:0000259" key="1">
    <source>
        <dbReference type="Pfam" id="PF04909"/>
    </source>
</evidence>
<organism evidence="2 3">
    <name type="scientific">Geotalea daltonii (strain DSM 22248 / JCM 15807 / FRC-32)</name>
    <name type="common">Geobacter daltonii</name>
    <dbReference type="NCBI Taxonomy" id="316067"/>
    <lineage>
        <taxon>Bacteria</taxon>
        <taxon>Pseudomonadati</taxon>
        <taxon>Thermodesulfobacteriota</taxon>
        <taxon>Desulfuromonadia</taxon>
        <taxon>Geobacterales</taxon>
        <taxon>Geobacteraceae</taxon>
        <taxon>Geotalea</taxon>
    </lineage>
</organism>
<dbReference type="PANTHER" id="PTHR35563">
    <property type="entry name" value="BARREL METAL-DEPENDENT HYDROLASE, PUTATIVE (AFU_ORTHOLOGUE AFUA_1G16240)-RELATED"/>
    <property type="match status" value="1"/>
</dbReference>
<dbReference type="Pfam" id="PF04909">
    <property type="entry name" value="Amidohydro_2"/>
    <property type="match status" value="1"/>
</dbReference>
<dbReference type="Proteomes" id="UP000007721">
    <property type="component" value="Chromosome"/>
</dbReference>
<dbReference type="RefSeq" id="WP_012646892.1">
    <property type="nucleotide sequence ID" value="NC_011979.1"/>
</dbReference>
<accession>B9M775</accession>
<keyword evidence="2" id="KW-0378">Hydrolase</keyword>
<evidence type="ECO:0000313" key="2">
    <source>
        <dbReference type="EMBL" id="ACM20163.1"/>
    </source>
</evidence>